<proteinExistence type="predicted"/>
<dbReference type="Proteomes" id="UP000187203">
    <property type="component" value="Unassembled WGS sequence"/>
</dbReference>
<dbReference type="EMBL" id="AWUE01023261">
    <property type="protein sequence ID" value="OMO54408.1"/>
    <property type="molecule type" value="Genomic_DNA"/>
</dbReference>
<dbReference type="AlphaFoldDB" id="A0A1R3G8I3"/>
<evidence type="ECO:0000313" key="2">
    <source>
        <dbReference type="Proteomes" id="UP000187203"/>
    </source>
</evidence>
<sequence length="73" mass="7932">MVIEEANEGQRGNPTHNLEAEVENGHVCNQFGMHLDGSGKLNSDSFAFRIGEKPGRWIGDLSVKGFLTGKMAT</sequence>
<organism evidence="1 2">
    <name type="scientific">Corchorus olitorius</name>
    <dbReference type="NCBI Taxonomy" id="93759"/>
    <lineage>
        <taxon>Eukaryota</taxon>
        <taxon>Viridiplantae</taxon>
        <taxon>Streptophyta</taxon>
        <taxon>Embryophyta</taxon>
        <taxon>Tracheophyta</taxon>
        <taxon>Spermatophyta</taxon>
        <taxon>Magnoliopsida</taxon>
        <taxon>eudicotyledons</taxon>
        <taxon>Gunneridae</taxon>
        <taxon>Pentapetalae</taxon>
        <taxon>rosids</taxon>
        <taxon>malvids</taxon>
        <taxon>Malvales</taxon>
        <taxon>Malvaceae</taxon>
        <taxon>Grewioideae</taxon>
        <taxon>Apeibeae</taxon>
        <taxon>Corchorus</taxon>
    </lineage>
</organism>
<name>A0A1R3G8I3_9ROSI</name>
<evidence type="ECO:0000313" key="1">
    <source>
        <dbReference type="EMBL" id="OMO54408.1"/>
    </source>
</evidence>
<protein>
    <submittedName>
        <fullName evidence="1">Uncharacterized protein</fullName>
    </submittedName>
</protein>
<comment type="caution">
    <text evidence="1">The sequence shown here is derived from an EMBL/GenBank/DDBJ whole genome shotgun (WGS) entry which is preliminary data.</text>
</comment>
<accession>A0A1R3G8I3</accession>
<reference evidence="2" key="1">
    <citation type="submission" date="2013-09" db="EMBL/GenBank/DDBJ databases">
        <title>Corchorus olitorius genome sequencing.</title>
        <authorList>
            <person name="Alam M."/>
            <person name="Haque M.S."/>
            <person name="Islam M.S."/>
            <person name="Emdad E.M."/>
            <person name="Islam M.M."/>
            <person name="Ahmed B."/>
            <person name="Halim A."/>
            <person name="Hossen Q.M.M."/>
            <person name="Hossain M.Z."/>
            <person name="Ahmed R."/>
            <person name="Khan M.M."/>
            <person name="Islam R."/>
            <person name="Rashid M.M."/>
            <person name="Khan S.A."/>
            <person name="Rahman M.S."/>
            <person name="Alam M."/>
            <person name="Yahiya A.S."/>
            <person name="Khan M.S."/>
            <person name="Azam M.S."/>
            <person name="Haque T."/>
            <person name="Lashkar M.Z.H."/>
            <person name="Akhand A.I."/>
            <person name="Morshed G."/>
            <person name="Roy S."/>
            <person name="Uddin K.S."/>
            <person name="Rabeya T."/>
            <person name="Hossain A.S."/>
            <person name="Chowdhury A."/>
            <person name="Snigdha A.R."/>
            <person name="Mortoza M.S."/>
            <person name="Matin S.A."/>
            <person name="Hoque S.M.E."/>
            <person name="Islam M.K."/>
            <person name="Roy D.K."/>
            <person name="Haider R."/>
            <person name="Moosa M.M."/>
            <person name="Elias S.M."/>
            <person name="Hasan A.M."/>
            <person name="Jahan S."/>
            <person name="Shafiuddin M."/>
            <person name="Mahmood N."/>
            <person name="Shommy N.S."/>
        </authorList>
    </citation>
    <scope>NUCLEOTIDE SEQUENCE [LARGE SCALE GENOMIC DNA]</scope>
    <source>
        <strain evidence="2">cv. O-4</strain>
    </source>
</reference>
<keyword evidence="2" id="KW-1185">Reference proteome</keyword>
<gene>
    <name evidence="1" type="ORF">COLO4_36504</name>
</gene>